<evidence type="ECO:0000313" key="5">
    <source>
        <dbReference type="Proteomes" id="UP000293863"/>
    </source>
</evidence>
<keyword evidence="3" id="KW-0413">Isomerase</keyword>
<dbReference type="InterPro" id="IPR037401">
    <property type="entry name" value="SnoaL-like"/>
</dbReference>
<proteinExistence type="predicted"/>
<dbReference type="STRING" id="1879050.GCA_001696605_01442"/>
<evidence type="ECO:0000313" key="3">
    <source>
        <dbReference type="EMBL" id="RZG43809.1"/>
    </source>
</evidence>
<evidence type="ECO:0000313" key="2">
    <source>
        <dbReference type="EMBL" id="AYO55481.1"/>
    </source>
</evidence>
<dbReference type="EMBL" id="SGSQ01000029">
    <property type="protein sequence ID" value="RZG43809.1"/>
    <property type="molecule type" value="Genomic_DNA"/>
</dbReference>
<accession>A0A385C6M9</accession>
<feature type="domain" description="SnoaL-like" evidence="1">
    <location>
        <begin position="20"/>
        <end position="134"/>
    </location>
</feature>
<protein>
    <submittedName>
        <fullName evidence="3">Ketosteroid isomerase</fullName>
    </submittedName>
</protein>
<dbReference type="SUPFAM" id="SSF54427">
    <property type="entry name" value="NTF2-like"/>
    <property type="match status" value="1"/>
</dbReference>
<dbReference type="Proteomes" id="UP000293863">
    <property type="component" value="Unassembled WGS sequence"/>
</dbReference>
<gene>
    <name evidence="2" type="ORF">CDG68_18275</name>
    <name evidence="3" type="ORF">EXU28_16400</name>
</gene>
<evidence type="ECO:0000313" key="4">
    <source>
        <dbReference type="Proteomes" id="UP000279962"/>
    </source>
</evidence>
<dbReference type="GO" id="GO:0016853">
    <property type="term" value="F:isomerase activity"/>
    <property type="evidence" value="ECO:0007669"/>
    <property type="project" value="UniProtKB-KW"/>
</dbReference>
<sequence>MKVEIDGNQNIANEVISQIKLWDAAVIGQKIENLVGKCADDVSMFDVSSQLDGVDEYKKEWEKLSPYFNEHMQIVRRDMKIHASDDLAVLHCHSKVENALLKDKLQMPWCRTTLCLQKKAGQWLVVHQHISMPIDMATGKAIVLKDKPKLRLVV</sequence>
<dbReference type="Gene3D" id="3.10.450.50">
    <property type="match status" value="1"/>
</dbReference>
<dbReference type="Proteomes" id="UP000279962">
    <property type="component" value="Chromosome"/>
</dbReference>
<keyword evidence="5" id="KW-1185">Reference proteome</keyword>
<dbReference type="Pfam" id="PF13474">
    <property type="entry name" value="SnoaL_3"/>
    <property type="match status" value="1"/>
</dbReference>
<dbReference type="OrthoDB" id="9812295at2"/>
<dbReference type="InterPro" id="IPR032710">
    <property type="entry name" value="NTF2-like_dom_sf"/>
</dbReference>
<dbReference type="RefSeq" id="WP_068974102.1">
    <property type="nucleotide sequence ID" value="NZ_CP031716.1"/>
</dbReference>
<evidence type="ECO:0000259" key="1">
    <source>
        <dbReference type="Pfam" id="PF13474"/>
    </source>
</evidence>
<name>A0A385C6M9_9GAMM</name>
<dbReference type="KEGG" id="awu:BEN71_15440"/>
<dbReference type="AlphaFoldDB" id="A0A385C6M9"/>
<dbReference type="EMBL" id="CP033133">
    <property type="protein sequence ID" value="AYO55481.1"/>
    <property type="molecule type" value="Genomic_DNA"/>
</dbReference>
<reference evidence="2 4" key="1">
    <citation type="submission" date="2018-10" db="EMBL/GenBank/DDBJ databases">
        <title>The complete genome of Acinetobacter wuhouensis strain WCHAW010062.</title>
        <authorList>
            <person name="Hu Y."/>
            <person name="Long H."/>
            <person name="Feng Y."/>
            <person name="Zong Z."/>
        </authorList>
    </citation>
    <scope>NUCLEOTIDE SEQUENCE [LARGE SCALE GENOMIC DNA]</scope>
    <source>
        <strain evidence="2 4">WCHAW010062</strain>
    </source>
</reference>
<organism evidence="3 5">
    <name type="scientific">Acinetobacter wuhouensis</name>
    <dbReference type="NCBI Taxonomy" id="1879050"/>
    <lineage>
        <taxon>Bacteria</taxon>
        <taxon>Pseudomonadati</taxon>
        <taxon>Pseudomonadota</taxon>
        <taxon>Gammaproteobacteria</taxon>
        <taxon>Moraxellales</taxon>
        <taxon>Moraxellaceae</taxon>
        <taxon>Acinetobacter</taxon>
    </lineage>
</organism>
<reference evidence="3 5" key="2">
    <citation type="submission" date="2019-02" db="EMBL/GenBank/DDBJ databases">
        <title>The Batch Genome Submission of Acinetobacter spp. strains.</title>
        <authorList>
            <person name="Qin J."/>
            <person name="Hu Y."/>
            <person name="Ye H."/>
            <person name="Wei L."/>
            <person name="Feng Y."/>
            <person name="Zong Z."/>
        </authorList>
    </citation>
    <scope>NUCLEOTIDE SEQUENCE [LARGE SCALE GENOMIC DNA]</scope>
    <source>
        <strain evidence="3 5">WCHAW060049</strain>
    </source>
</reference>